<dbReference type="SUPFAM" id="SSF47336">
    <property type="entry name" value="ACP-like"/>
    <property type="match status" value="1"/>
</dbReference>
<dbReference type="InterPro" id="IPR010071">
    <property type="entry name" value="AA_adenyl_dom"/>
</dbReference>
<dbReference type="Proteomes" id="UP001249394">
    <property type="component" value="Chromosome"/>
</dbReference>
<name>A0ABY9UAR9_STRVL</name>
<reference evidence="4 5" key="1">
    <citation type="submission" date="2023-09" db="EMBL/GenBank/DDBJ databases">
        <title>The genome sequence of Streptomyces anthocyanicus.</title>
        <authorList>
            <person name="Mo P."/>
        </authorList>
    </citation>
    <scope>NUCLEOTIDE SEQUENCE [LARGE SCALE GENOMIC DNA]</scope>
    <source>
        <strain evidence="4 5">JCM 4387</strain>
    </source>
</reference>
<dbReference type="InterPro" id="IPR009081">
    <property type="entry name" value="PP-bd_ACP"/>
</dbReference>
<dbReference type="InterPro" id="IPR045851">
    <property type="entry name" value="AMP-bd_C_sf"/>
</dbReference>
<dbReference type="Pfam" id="PF00550">
    <property type="entry name" value="PP-binding"/>
    <property type="match status" value="1"/>
</dbReference>
<evidence type="ECO:0000256" key="1">
    <source>
        <dbReference type="ARBA" id="ARBA00022450"/>
    </source>
</evidence>
<organism evidence="4 5">
    <name type="scientific">Streptomyces violaceus</name>
    <name type="common">Streptomyces venezuelae</name>
    <dbReference type="NCBI Taxonomy" id="1936"/>
    <lineage>
        <taxon>Bacteria</taxon>
        <taxon>Bacillati</taxon>
        <taxon>Actinomycetota</taxon>
        <taxon>Actinomycetes</taxon>
        <taxon>Kitasatosporales</taxon>
        <taxon>Streptomycetaceae</taxon>
        <taxon>Streptomyces</taxon>
    </lineage>
</organism>
<dbReference type="Gene3D" id="3.40.50.12780">
    <property type="entry name" value="N-terminal domain of ligase-like"/>
    <property type="match status" value="1"/>
</dbReference>
<gene>
    <name evidence="4" type="ORF">RI060_20815</name>
</gene>
<evidence type="ECO:0000256" key="2">
    <source>
        <dbReference type="ARBA" id="ARBA00022553"/>
    </source>
</evidence>
<dbReference type="SUPFAM" id="SSF56801">
    <property type="entry name" value="Acetyl-CoA synthetase-like"/>
    <property type="match status" value="1"/>
</dbReference>
<dbReference type="PROSITE" id="PS50075">
    <property type="entry name" value="CARRIER"/>
    <property type="match status" value="1"/>
</dbReference>
<dbReference type="EMBL" id="CP134213">
    <property type="protein sequence ID" value="WND19643.1"/>
    <property type="molecule type" value="Genomic_DNA"/>
</dbReference>
<sequence>MGAIVPELNDRTCLTTNPAAAADTLHAWFARQAARSPRATALTAGGTSMSYAELHESARHIAARLVAAGVRPGDLVPVLVPRSQVVPAILGVLMTGAAYVPLDPRYPDTRLASLAERVGAGVIVTDDELVVRAKAWYAGSFVLVGDAADPDCPAPSVEVAPDDLAYVMFTSGSTGTPKGVKITHHNVTRLMAETSAIYDLGPDDVWTMLHSYAFDFSVWEMWGALLFGGRLLVVEDDEARAPDELLDLIDREGVTVLSQTPSALAALAGSDELRPAGLDRLRLIVLGGERLDPATLSGWFARRGDEQPRVVNMYGITETTVHVTYCPITAQHAAADAGSPIGVPLPDLDVSLRDEDGAPTPVGEVGEIWVSGPGLARGYFDDDDATARAFRMAAWGSDDHRRTYLSGDLARADGDGRLFYVGRRDEQVKVRGYRVELGEVGAALKSHPDVIDACVATDTGDSVGSRLLAWATVRPGGPGTDGLRAFLADRLPGHMVPNELRTVDSMPLTPNGKVDRKALLEQARTTSRTVGPAPQDAHRVDSLQAAVAGIWAEELGVPEVGLGDDFFDLGGHSLLVANVIRRTRKEIGAQVGARALFQAPRLADFVERVRDQAATPVSAADDR</sequence>
<keyword evidence="5" id="KW-1185">Reference proteome</keyword>
<dbReference type="PROSITE" id="PS00455">
    <property type="entry name" value="AMP_BINDING"/>
    <property type="match status" value="1"/>
</dbReference>
<evidence type="ECO:0000313" key="4">
    <source>
        <dbReference type="EMBL" id="WND19643.1"/>
    </source>
</evidence>
<proteinExistence type="predicted"/>
<dbReference type="Pfam" id="PF13193">
    <property type="entry name" value="AMP-binding_C"/>
    <property type="match status" value="1"/>
</dbReference>
<dbReference type="InterPro" id="IPR036736">
    <property type="entry name" value="ACP-like_sf"/>
</dbReference>
<dbReference type="NCBIfam" id="TIGR01733">
    <property type="entry name" value="AA-adenyl-dom"/>
    <property type="match status" value="1"/>
</dbReference>
<dbReference type="InterPro" id="IPR000873">
    <property type="entry name" value="AMP-dep_synth/lig_dom"/>
</dbReference>
<keyword evidence="2" id="KW-0597">Phosphoprotein</keyword>
<dbReference type="Gene3D" id="1.10.1200.10">
    <property type="entry name" value="ACP-like"/>
    <property type="match status" value="1"/>
</dbReference>
<dbReference type="SMART" id="SM00823">
    <property type="entry name" value="PKS_PP"/>
    <property type="match status" value="1"/>
</dbReference>
<dbReference type="PANTHER" id="PTHR45527:SF1">
    <property type="entry name" value="FATTY ACID SYNTHASE"/>
    <property type="match status" value="1"/>
</dbReference>
<accession>A0ABY9UAR9</accession>
<protein>
    <submittedName>
        <fullName evidence="4">Non-ribosomal peptide synthetase</fullName>
    </submittedName>
</protein>
<dbReference type="InterPro" id="IPR025110">
    <property type="entry name" value="AMP-bd_C"/>
</dbReference>
<dbReference type="InterPro" id="IPR020845">
    <property type="entry name" value="AMP-binding_CS"/>
</dbReference>
<dbReference type="Pfam" id="PF00501">
    <property type="entry name" value="AMP-binding"/>
    <property type="match status" value="1"/>
</dbReference>
<keyword evidence="1" id="KW-0596">Phosphopantetheine</keyword>
<evidence type="ECO:0000259" key="3">
    <source>
        <dbReference type="PROSITE" id="PS50075"/>
    </source>
</evidence>
<evidence type="ECO:0000313" key="5">
    <source>
        <dbReference type="Proteomes" id="UP001249394"/>
    </source>
</evidence>
<feature type="domain" description="Carrier" evidence="3">
    <location>
        <begin position="538"/>
        <end position="613"/>
    </location>
</feature>
<dbReference type="InterPro" id="IPR042099">
    <property type="entry name" value="ANL_N_sf"/>
</dbReference>
<dbReference type="PANTHER" id="PTHR45527">
    <property type="entry name" value="NONRIBOSOMAL PEPTIDE SYNTHETASE"/>
    <property type="match status" value="1"/>
</dbReference>
<dbReference type="InterPro" id="IPR020806">
    <property type="entry name" value="PKS_PP-bd"/>
</dbReference>
<dbReference type="Gene3D" id="3.30.300.30">
    <property type="match status" value="1"/>
</dbReference>